<reference evidence="1" key="1">
    <citation type="submission" date="2021-06" db="EMBL/GenBank/DDBJ databases">
        <authorList>
            <person name="Kallberg Y."/>
            <person name="Tangrot J."/>
            <person name="Rosling A."/>
        </authorList>
    </citation>
    <scope>NUCLEOTIDE SEQUENCE</scope>
    <source>
        <strain evidence="1">CL356</strain>
    </source>
</reference>
<dbReference type="EMBL" id="CAJVPT010020964">
    <property type="protein sequence ID" value="CAG8652116.1"/>
    <property type="molecule type" value="Genomic_DNA"/>
</dbReference>
<sequence length="80" mass="9349">MPSSSRFILSIPRSKSRGMWGPTQRGYETQTGTMLMSIDELIGCLYVASGIKHEWDVDDVVEDLFPYLWWKIRNTFSRME</sequence>
<evidence type="ECO:0000313" key="2">
    <source>
        <dbReference type="Proteomes" id="UP000789525"/>
    </source>
</evidence>
<accession>A0ACA9NFT5</accession>
<evidence type="ECO:0000313" key="1">
    <source>
        <dbReference type="EMBL" id="CAG8652116.1"/>
    </source>
</evidence>
<comment type="caution">
    <text evidence="1">The sequence shown here is derived from an EMBL/GenBank/DDBJ whole genome shotgun (WGS) entry which is preliminary data.</text>
</comment>
<organism evidence="1 2">
    <name type="scientific">Acaulospora colombiana</name>
    <dbReference type="NCBI Taxonomy" id="27376"/>
    <lineage>
        <taxon>Eukaryota</taxon>
        <taxon>Fungi</taxon>
        <taxon>Fungi incertae sedis</taxon>
        <taxon>Mucoromycota</taxon>
        <taxon>Glomeromycotina</taxon>
        <taxon>Glomeromycetes</taxon>
        <taxon>Diversisporales</taxon>
        <taxon>Acaulosporaceae</taxon>
        <taxon>Acaulospora</taxon>
    </lineage>
</organism>
<gene>
    <name evidence="1" type="ORF">ACOLOM_LOCUS8284</name>
</gene>
<protein>
    <submittedName>
        <fullName evidence="1">11515_t:CDS:1</fullName>
    </submittedName>
</protein>
<name>A0ACA9NFT5_9GLOM</name>
<proteinExistence type="predicted"/>
<dbReference type="Proteomes" id="UP000789525">
    <property type="component" value="Unassembled WGS sequence"/>
</dbReference>
<keyword evidence="2" id="KW-1185">Reference proteome</keyword>